<evidence type="ECO:0000256" key="1">
    <source>
        <dbReference type="ARBA" id="ARBA00007637"/>
    </source>
</evidence>
<dbReference type="KEGG" id="ndv:NDEV_0230"/>
<dbReference type="PANTHER" id="PTHR43000">
    <property type="entry name" value="DTDP-D-GLUCOSE 4,6-DEHYDRATASE-RELATED"/>
    <property type="match status" value="1"/>
</dbReference>
<accession>A0A128A0W9</accession>
<dbReference type="SUPFAM" id="SSF51735">
    <property type="entry name" value="NAD(P)-binding Rossmann-fold domains"/>
    <property type="match status" value="1"/>
</dbReference>
<comment type="similarity">
    <text evidence="1">Belongs to the NAD(P)-dependent epimerase/dehydratase family.</text>
</comment>
<keyword evidence="4" id="KW-1185">Reference proteome</keyword>
<dbReference type="Pfam" id="PF01370">
    <property type="entry name" value="Epimerase"/>
    <property type="match status" value="1"/>
</dbReference>
<sequence>MQIFVTGGAGFIGQHLVKHLLEKKNKVVIYDNLKNNKKDSISHLQKLGAKFVKGDVTNLTQLKKSIRGSDVVIHLAAQINVQDSIKNPQYTHNVNVTGTLNVLLACIEKNIKNFIAPSSAAVYGDQNDLPLSENSITVPISPYGATKLAMEHYLQSFSKCYDMNCISLRLFNVYGKGQSSSYAGVITKFLQNIAQNKPIVIFGDGSNTRDFVSIDDVVQAFDKSIAKISGKQGKFYNIASGKYISIKELAQMMIEISGKEIPIIYKKANTGDIRHSQVSVWLAKKELGYVPQVELKKGLQRLIQGFT</sequence>
<evidence type="ECO:0000313" key="4">
    <source>
        <dbReference type="Proteomes" id="UP000196239"/>
    </source>
</evidence>
<organism evidence="3 4">
    <name type="scientific">Nitrosotalea devaniterrae</name>
    <dbReference type="NCBI Taxonomy" id="1078905"/>
    <lineage>
        <taxon>Archaea</taxon>
        <taxon>Nitrososphaerota</taxon>
        <taxon>Nitrososphaeria</taxon>
        <taxon>Nitrosotaleales</taxon>
        <taxon>Nitrosotaleaceae</taxon>
        <taxon>Nitrosotalea</taxon>
    </lineage>
</organism>
<dbReference type="InterPro" id="IPR036291">
    <property type="entry name" value="NAD(P)-bd_dom_sf"/>
</dbReference>
<dbReference type="EMBL" id="LN890280">
    <property type="protein sequence ID" value="CUR50995.1"/>
    <property type="molecule type" value="Genomic_DNA"/>
</dbReference>
<dbReference type="Proteomes" id="UP000196239">
    <property type="component" value="Chromosome 1"/>
</dbReference>
<evidence type="ECO:0000259" key="2">
    <source>
        <dbReference type="Pfam" id="PF01370"/>
    </source>
</evidence>
<dbReference type="Gene3D" id="3.40.50.720">
    <property type="entry name" value="NAD(P)-binding Rossmann-like Domain"/>
    <property type="match status" value="1"/>
</dbReference>
<feature type="domain" description="NAD-dependent epimerase/dehydratase" evidence="2">
    <location>
        <begin position="3"/>
        <end position="239"/>
    </location>
</feature>
<proteinExistence type="inferred from homology"/>
<name>A0A128A0W9_9ARCH</name>
<dbReference type="InterPro" id="IPR001509">
    <property type="entry name" value="Epimerase_deHydtase"/>
</dbReference>
<protein>
    <submittedName>
        <fullName evidence="3">NAD-dependent epimerase/dehydratase</fullName>
    </submittedName>
</protein>
<dbReference type="AlphaFoldDB" id="A0A128A0W9"/>
<evidence type="ECO:0000313" key="3">
    <source>
        <dbReference type="EMBL" id="CUR50995.1"/>
    </source>
</evidence>
<dbReference type="Gene3D" id="3.90.25.10">
    <property type="entry name" value="UDP-galactose 4-epimerase, domain 1"/>
    <property type="match status" value="1"/>
</dbReference>
<gene>
    <name evidence="3" type="ORF">NDEV_0230</name>
</gene>
<reference evidence="4" key="1">
    <citation type="submission" date="2015-10" db="EMBL/GenBank/DDBJ databases">
        <authorList>
            <person name="Lehtovirta-Morley L.E."/>
            <person name="Vieille C."/>
        </authorList>
    </citation>
    <scope>NUCLEOTIDE SEQUENCE [LARGE SCALE GENOMIC DNA]</scope>
</reference>